<evidence type="ECO:0000313" key="3">
    <source>
        <dbReference type="EMBL" id="MBD3926666.1"/>
    </source>
</evidence>
<keyword evidence="4" id="KW-1185">Reference proteome</keyword>
<gene>
    <name evidence="3" type="ORF">IEZ26_18755</name>
</gene>
<feature type="region of interest" description="Disordered" evidence="1">
    <location>
        <begin position="113"/>
        <end position="144"/>
    </location>
</feature>
<feature type="compositionally biased region" description="Basic and acidic residues" evidence="1">
    <location>
        <begin position="133"/>
        <end position="144"/>
    </location>
</feature>
<proteinExistence type="predicted"/>
<evidence type="ECO:0000313" key="4">
    <source>
        <dbReference type="Proteomes" id="UP000618818"/>
    </source>
</evidence>
<accession>A0ABR8NEX5</accession>
<feature type="transmembrane region" description="Helical" evidence="2">
    <location>
        <begin position="65"/>
        <end position="86"/>
    </location>
</feature>
<keyword evidence="2" id="KW-1133">Transmembrane helix</keyword>
<feature type="transmembrane region" description="Helical" evidence="2">
    <location>
        <begin position="6"/>
        <end position="23"/>
    </location>
</feature>
<evidence type="ECO:0000256" key="2">
    <source>
        <dbReference type="SAM" id="Phobius"/>
    </source>
</evidence>
<dbReference type="EMBL" id="JACXYZ010000003">
    <property type="protein sequence ID" value="MBD3926666.1"/>
    <property type="molecule type" value="Genomic_DNA"/>
</dbReference>
<keyword evidence="2" id="KW-0812">Transmembrane</keyword>
<comment type="caution">
    <text evidence="3">The sequence shown here is derived from an EMBL/GenBank/DDBJ whole genome shotgun (WGS) entry which is preliminary data.</text>
</comment>
<dbReference type="Proteomes" id="UP000618818">
    <property type="component" value="Unassembled WGS sequence"/>
</dbReference>
<name>A0ABR8NEX5_9ACTN</name>
<sequence length="144" mass="15882">MSPVLTLGVVGAVATLVVLFEMLRRQRLREKHALIWVVVAFSTVLLVVFPGLLTRAADLLGVQVPANLLFFVASMLLLLLSIQFSYEIGRLEDRTRTLAEEVALLTLRIDQMTDTDRPTSDGADADGDDLGGDVERPEGRPRHE</sequence>
<reference evidence="3 4" key="1">
    <citation type="submission" date="2020-09" db="EMBL/GenBank/DDBJ databases">
        <title>novel species in genus Nocardioides.</title>
        <authorList>
            <person name="Zhang G."/>
        </authorList>
    </citation>
    <scope>NUCLEOTIDE SEQUENCE [LARGE SCALE GENOMIC DNA]</scope>
    <source>
        <strain evidence="3 4">KCTC 39551</strain>
    </source>
</reference>
<dbReference type="RefSeq" id="WP_191196519.1">
    <property type="nucleotide sequence ID" value="NZ_JACXYZ010000003.1"/>
</dbReference>
<protein>
    <submittedName>
        <fullName evidence="3">DUF2304 domain-containing protein</fullName>
    </submittedName>
</protein>
<evidence type="ECO:0000256" key="1">
    <source>
        <dbReference type="SAM" id="MobiDB-lite"/>
    </source>
</evidence>
<dbReference type="InterPro" id="IPR019277">
    <property type="entry name" value="DUF2304"/>
</dbReference>
<feature type="transmembrane region" description="Helical" evidence="2">
    <location>
        <begin position="35"/>
        <end position="53"/>
    </location>
</feature>
<organism evidence="3 4">
    <name type="scientific">Nocardioides cavernae</name>
    <dbReference type="NCBI Taxonomy" id="1921566"/>
    <lineage>
        <taxon>Bacteria</taxon>
        <taxon>Bacillati</taxon>
        <taxon>Actinomycetota</taxon>
        <taxon>Actinomycetes</taxon>
        <taxon>Propionibacteriales</taxon>
        <taxon>Nocardioidaceae</taxon>
        <taxon>Nocardioides</taxon>
    </lineage>
</organism>
<keyword evidence="2" id="KW-0472">Membrane</keyword>
<dbReference type="Pfam" id="PF10066">
    <property type="entry name" value="DUF2304"/>
    <property type="match status" value="1"/>
</dbReference>
<feature type="compositionally biased region" description="Acidic residues" evidence="1">
    <location>
        <begin position="123"/>
        <end position="132"/>
    </location>
</feature>